<evidence type="ECO:0000313" key="4">
    <source>
        <dbReference type="WBParaSite" id="L893_g16220.t1"/>
    </source>
</evidence>
<proteinExistence type="inferred from homology"/>
<dbReference type="Pfam" id="PF00852">
    <property type="entry name" value="Glyco_transf_10"/>
    <property type="match status" value="1"/>
</dbReference>
<dbReference type="WBParaSite" id="L893_g16220.t1">
    <property type="protein sequence ID" value="L893_g16220.t1"/>
    <property type="gene ID" value="L893_g16220"/>
</dbReference>
<comment type="subcellular location">
    <subcellularLocation>
        <location evidence="1">Golgi apparatus</location>
        <location evidence="1">Golgi stack membrane</location>
        <topology evidence="1">Single-pass type II membrane protein</topology>
    </subcellularLocation>
</comment>
<keyword evidence="1" id="KW-0472">Membrane</keyword>
<reference evidence="4" key="1">
    <citation type="submission" date="2016-11" db="UniProtKB">
        <authorList>
            <consortium name="WormBaseParasite"/>
        </authorList>
    </citation>
    <scope>IDENTIFICATION</scope>
</reference>
<accession>A0A1I7YH14</accession>
<evidence type="ECO:0000313" key="3">
    <source>
        <dbReference type="Proteomes" id="UP000095287"/>
    </source>
</evidence>
<dbReference type="InterPro" id="IPR055270">
    <property type="entry name" value="Glyco_tran_10_C"/>
</dbReference>
<evidence type="ECO:0000256" key="1">
    <source>
        <dbReference type="RuleBase" id="RU003832"/>
    </source>
</evidence>
<sequence length="58" mass="6736">MKLKTKEVLQFISNCKTKSQREDYTKHLKKYINVTEIGKCVPESPPCARFSECEAENI</sequence>
<dbReference type="InterPro" id="IPR038577">
    <property type="entry name" value="GT10-like_C_sf"/>
</dbReference>
<evidence type="ECO:0000259" key="2">
    <source>
        <dbReference type="Pfam" id="PF00852"/>
    </source>
</evidence>
<dbReference type="GO" id="GO:0032580">
    <property type="term" value="C:Golgi cisterna membrane"/>
    <property type="evidence" value="ECO:0007669"/>
    <property type="project" value="UniProtKB-SubCell"/>
</dbReference>
<dbReference type="GO" id="GO:0016757">
    <property type="term" value="F:glycosyltransferase activity"/>
    <property type="evidence" value="ECO:0007669"/>
    <property type="project" value="UniProtKB-UniRule"/>
</dbReference>
<protein>
    <recommendedName>
        <fullName evidence="1">Fucosyltransferase</fullName>
        <ecNumber evidence="1">2.4.1.-</ecNumber>
    </recommendedName>
</protein>
<organism evidence="3 4">
    <name type="scientific">Steinernema glaseri</name>
    <dbReference type="NCBI Taxonomy" id="37863"/>
    <lineage>
        <taxon>Eukaryota</taxon>
        <taxon>Metazoa</taxon>
        <taxon>Ecdysozoa</taxon>
        <taxon>Nematoda</taxon>
        <taxon>Chromadorea</taxon>
        <taxon>Rhabditida</taxon>
        <taxon>Tylenchina</taxon>
        <taxon>Panagrolaimomorpha</taxon>
        <taxon>Strongyloidoidea</taxon>
        <taxon>Steinernematidae</taxon>
        <taxon>Steinernema</taxon>
    </lineage>
</organism>
<dbReference type="AlphaFoldDB" id="A0A1I7YH14"/>
<dbReference type="SUPFAM" id="SSF53756">
    <property type="entry name" value="UDP-Glycosyltransferase/glycogen phosphorylase"/>
    <property type="match status" value="1"/>
</dbReference>
<keyword evidence="1" id="KW-0808">Transferase</keyword>
<keyword evidence="3" id="KW-1185">Reference proteome</keyword>
<feature type="domain" description="Fucosyltransferase C-terminal" evidence="2">
    <location>
        <begin position="2"/>
        <end position="44"/>
    </location>
</feature>
<keyword evidence="1" id="KW-0333">Golgi apparatus</keyword>
<comment type="similarity">
    <text evidence="1">Belongs to the glycosyltransferase 10 family.</text>
</comment>
<dbReference type="EC" id="2.4.1.-" evidence="1"/>
<name>A0A1I7YH14_9BILA</name>
<dbReference type="Gene3D" id="3.40.50.11660">
    <property type="entry name" value="Glycosyl transferase family 10, C-terminal domain"/>
    <property type="match status" value="1"/>
</dbReference>
<keyword evidence="1" id="KW-0812">Transmembrane</keyword>
<dbReference type="Proteomes" id="UP000095287">
    <property type="component" value="Unplaced"/>
</dbReference>
<dbReference type="UniPathway" id="UPA00378"/>
<keyword evidence="1" id="KW-0328">Glycosyltransferase</keyword>